<keyword evidence="1" id="KW-1133">Transmembrane helix</keyword>
<accession>A0A7G9QXZ2</accession>
<proteinExistence type="predicted"/>
<feature type="transmembrane region" description="Helical" evidence="1">
    <location>
        <begin position="42"/>
        <end position="59"/>
    </location>
</feature>
<feature type="transmembrane region" description="Helical" evidence="1">
    <location>
        <begin position="12"/>
        <end position="30"/>
    </location>
</feature>
<reference evidence="2 3" key="1">
    <citation type="submission" date="2020-08" db="EMBL/GenBank/DDBJ databases">
        <title>Genome sequence of Thermomonas brevis KACC 16975T.</title>
        <authorList>
            <person name="Hyun D.-W."/>
            <person name="Bae J.-W."/>
        </authorList>
    </citation>
    <scope>NUCLEOTIDE SEQUENCE [LARGE SCALE GENOMIC DNA]</scope>
    <source>
        <strain evidence="2 3">KACC 16975</strain>
    </source>
</reference>
<evidence type="ECO:0000313" key="2">
    <source>
        <dbReference type="EMBL" id="QNN48217.1"/>
    </source>
</evidence>
<sequence length="119" mass="12874">MPGARGDGELAAWIAALGGGLLLWIAASLLGDRKEAWDSPLYWQLAYPAGLLLCGWLGWRFPRRPWRWPVAVMASQAVALCMSAASFGLLPLGLVAFLLLALPGIGIVVLVARFSPYRR</sequence>
<dbReference type="Proteomes" id="UP000515977">
    <property type="component" value="Chromosome"/>
</dbReference>
<evidence type="ECO:0000256" key="1">
    <source>
        <dbReference type="SAM" id="Phobius"/>
    </source>
</evidence>
<organism evidence="2 3">
    <name type="scientific">Thermomonas brevis</name>
    <dbReference type="NCBI Taxonomy" id="215691"/>
    <lineage>
        <taxon>Bacteria</taxon>
        <taxon>Pseudomonadati</taxon>
        <taxon>Pseudomonadota</taxon>
        <taxon>Gammaproteobacteria</taxon>
        <taxon>Lysobacterales</taxon>
        <taxon>Lysobacteraceae</taxon>
        <taxon>Thermomonas</taxon>
    </lineage>
</organism>
<evidence type="ECO:0000313" key="3">
    <source>
        <dbReference type="Proteomes" id="UP000515977"/>
    </source>
</evidence>
<gene>
    <name evidence="2" type="ORF">H9L17_11835</name>
</gene>
<keyword evidence="1" id="KW-0472">Membrane</keyword>
<name>A0A7G9QXZ2_9GAMM</name>
<keyword evidence="1" id="KW-0812">Transmembrane</keyword>
<feature type="transmembrane region" description="Helical" evidence="1">
    <location>
        <begin position="66"/>
        <end position="88"/>
    </location>
</feature>
<dbReference type="EMBL" id="CP060711">
    <property type="protein sequence ID" value="QNN48217.1"/>
    <property type="molecule type" value="Genomic_DNA"/>
</dbReference>
<keyword evidence="3" id="KW-1185">Reference proteome</keyword>
<dbReference type="AlphaFoldDB" id="A0A7G9QXZ2"/>
<feature type="transmembrane region" description="Helical" evidence="1">
    <location>
        <begin position="94"/>
        <end position="114"/>
    </location>
</feature>
<protein>
    <submittedName>
        <fullName evidence="2">Uncharacterized protein</fullName>
    </submittedName>
</protein>
<dbReference type="KEGG" id="tbv:H9L17_11835"/>